<comment type="similarity">
    <text evidence="2 6">Belongs to the bacterial histone-like protein family.</text>
</comment>
<dbReference type="GO" id="GO:0003677">
    <property type="term" value="F:DNA binding"/>
    <property type="evidence" value="ECO:0007669"/>
    <property type="project" value="UniProtKB-KW"/>
</dbReference>
<organism evidence="7 8">
    <name type="scientific">Pseudomonas amygdali pv. lachrymans str. M301315</name>
    <dbReference type="NCBI Taxonomy" id="629260"/>
    <lineage>
        <taxon>Bacteria</taxon>
        <taxon>Pseudomonadati</taxon>
        <taxon>Pseudomonadota</taxon>
        <taxon>Gammaproteobacteria</taxon>
        <taxon>Pseudomonadales</taxon>
        <taxon>Pseudomonadaceae</taxon>
        <taxon>Pseudomonas</taxon>
        <taxon>Pseudomonas amygdali</taxon>
    </lineage>
</organism>
<dbReference type="CDD" id="cd13831">
    <property type="entry name" value="HU"/>
    <property type="match status" value="1"/>
</dbReference>
<keyword evidence="5 7" id="KW-0238">DNA-binding</keyword>
<dbReference type="InterPro" id="IPR010992">
    <property type="entry name" value="IHF-like_DNA-bd_dom_sf"/>
</dbReference>
<dbReference type="Proteomes" id="UP000006426">
    <property type="component" value="Plasmid pmppla107"/>
</dbReference>
<evidence type="ECO:0000256" key="4">
    <source>
        <dbReference type="ARBA" id="ARBA00023067"/>
    </source>
</evidence>
<reference evidence="7 8" key="1">
    <citation type="journal article" date="2011" name="PLoS Pathog.">
        <title>Dynamic evolution of pathogenicity revealed by sequencing and comparative genomics of 19 Pseudomonas syringae isolates.</title>
        <authorList>
            <person name="Baltrus D.A."/>
            <person name="Nishimura M.T."/>
            <person name="Romanchuk A."/>
            <person name="Chang J.H."/>
            <person name="Mukhtar M.S."/>
            <person name="Cherkis K."/>
            <person name="Roach J."/>
            <person name="Grant S.R."/>
            <person name="Jones C.D."/>
            <person name="Dangl J.L."/>
        </authorList>
    </citation>
    <scope>NUCLEOTIDE SEQUENCE [LARGE SCALE GENOMIC DNA]</scope>
    <source>
        <strain evidence="7 8">M301315</strain>
    </source>
</reference>
<dbReference type="SUPFAM" id="SSF47729">
    <property type="entry name" value="IHF-like DNA-binding proteins"/>
    <property type="match status" value="1"/>
</dbReference>
<gene>
    <name evidence="7" type="ORF">PLA107_029610</name>
</gene>
<sequence>MTKKELIDALIAKSGVDRKDVEAVINALPETIKDEIRATGQSAVYGLGTFKVSERAARTGRNPSTGAAIEIPASKVVSVKLTKDLRTSAQ</sequence>
<geneLocation type="plasmid" evidence="8">
    <name>pmppla107</name>
</geneLocation>
<dbReference type="PANTHER" id="PTHR33175:SF3">
    <property type="entry name" value="DNA-BINDING PROTEIN HU-BETA"/>
    <property type="match status" value="1"/>
</dbReference>
<name>A0AAD0M6P9_PSEAV</name>
<dbReference type="GO" id="GO:0030261">
    <property type="term" value="P:chromosome condensation"/>
    <property type="evidence" value="ECO:0007669"/>
    <property type="project" value="UniProtKB-KW"/>
</dbReference>
<dbReference type="PRINTS" id="PR01727">
    <property type="entry name" value="DNABINDINGHU"/>
</dbReference>
<keyword evidence="4" id="KW-0226">DNA condensation</keyword>
<dbReference type="Pfam" id="PF00216">
    <property type="entry name" value="Bac_DNA_binding"/>
    <property type="match status" value="1"/>
</dbReference>
<evidence type="ECO:0000313" key="7">
    <source>
        <dbReference type="EMBL" id="AXH59385.1"/>
    </source>
</evidence>
<protein>
    <submittedName>
        <fullName evidence="7">HU family DNA-binding protein</fullName>
    </submittedName>
</protein>
<dbReference type="InterPro" id="IPR000119">
    <property type="entry name" value="Hist_DNA-bd"/>
</dbReference>
<evidence type="ECO:0000256" key="2">
    <source>
        <dbReference type="ARBA" id="ARBA00010529"/>
    </source>
</evidence>
<dbReference type="AlphaFoldDB" id="A0AAD0M6P9"/>
<dbReference type="GeneID" id="39474051"/>
<comment type="subunit">
    <text evidence="3">Heterodimer of an alpha and a beta chain.</text>
</comment>
<dbReference type="GO" id="GO:0005829">
    <property type="term" value="C:cytosol"/>
    <property type="evidence" value="ECO:0007669"/>
    <property type="project" value="TreeGrafter"/>
</dbReference>
<proteinExistence type="inferred from homology"/>
<evidence type="ECO:0000256" key="5">
    <source>
        <dbReference type="ARBA" id="ARBA00023125"/>
    </source>
</evidence>
<dbReference type="GO" id="GO:0030527">
    <property type="term" value="F:structural constituent of chromatin"/>
    <property type="evidence" value="ECO:0007669"/>
    <property type="project" value="InterPro"/>
</dbReference>
<dbReference type="Gene3D" id="4.10.520.10">
    <property type="entry name" value="IHF-like DNA-binding proteins"/>
    <property type="match status" value="1"/>
</dbReference>
<dbReference type="EMBL" id="CP031226">
    <property type="protein sequence ID" value="AXH59385.1"/>
    <property type="molecule type" value="Genomic_DNA"/>
</dbReference>
<dbReference type="PANTHER" id="PTHR33175">
    <property type="entry name" value="DNA-BINDING PROTEIN HU"/>
    <property type="match status" value="1"/>
</dbReference>
<evidence type="ECO:0000256" key="3">
    <source>
        <dbReference type="ARBA" id="ARBA00011870"/>
    </source>
</evidence>
<dbReference type="SMART" id="SM00411">
    <property type="entry name" value="BHL"/>
    <property type="match status" value="1"/>
</dbReference>
<evidence type="ECO:0000313" key="8">
    <source>
        <dbReference type="Proteomes" id="UP000006426"/>
    </source>
</evidence>
<accession>A0AAD0M6P9</accession>
<evidence type="ECO:0000256" key="1">
    <source>
        <dbReference type="ARBA" id="ARBA00003819"/>
    </source>
</evidence>
<dbReference type="RefSeq" id="WP_005742445.1">
    <property type="nucleotide sequence ID" value="NZ_CP031226.1"/>
</dbReference>
<evidence type="ECO:0000256" key="6">
    <source>
        <dbReference type="RuleBase" id="RU003939"/>
    </source>
</evidence>
<keyword evidence="7" id="KW-0614">Plasmid</keyword>
<comment type="function">
    <text evidence="1">Histone-like DNA-binding protein which is capable of wrapping DNA to stabilize it, and thus to prevent its denaturation under extreme environmental conditions.</text>
</comment>